<dbReference type="AlphaFoldDB" id="A0A6A6RMB4"/>
<reference evidence="2" key="1">
    <citation type="journal article" date="2020" name="Stud. Mycol.">
        <title>101 Dothideomycetes genomes: a test case for predicting lifestyles and emergence of pathogens.</title>
        <authorList>
            <person name="Haridas S."/>
            <person name="Albert R."/>
            <person name="Binder M."/>
            <person name="Bloem J."/>
            <person name="Labutti K."/>
            <person name="Salamov A."/>
            <person name="Andreopoulos B."/>
            <person name="Baker S."/>
            <person name="Barry K."/>
            <person name="Bills G."/>
            <person name="Bluhm B."/>
            <person name="Cannon C."/>
            <person name="Castanera R."/>
            <person name="Culley D."/>
            <person name="Daum C."/>
            <person name="Ezra D."/>
            <person name="Gonzalez J."/>
            <person name="Henrissat B."/>
            <person name="Kuo A."/>
            <person name="Liang C."/>
            <person name="Lipzen A."/>
            <person name="Lutzoni F."/>
            <person name="Magnuson J."/>
            <person name="Mondo S."/>
            <person name="Nolan M."/>
            <person name="Ohm R."/>
            <person name="Pangilinan J."/>
            <person name="Park H.-J."/>
            <person name="Ramirez L."/>
            <person name="Alfaro M."/>
            <person name="Sun H."/>
            <person name="Tritt A."/>
            <person name="Yoshinaga Y."/>
            <person name="Zwiers L.-H."/>
            <person name="Turgeon B."/>
            <person name="Goodwin S."/>
            <person name="Spatafora J."/>
            <person name="Crous P."/>
            <person name="Grigoriev I."/>
        </authorList>
    </citation>
    <scope>NUCLEOTIDE SEQUENCE</scope>
    <source>
        <strain evidence="2">CBS 473.64</strain>
    </source>
</reference>
<dbReference type="Proteomes" id="UP000799753">
    <property type="component" value="Unassembled WGS sequence"/>
</dbReference>
<accession>A0A6A6RMB4</accession>
<evidence type="ECO:0008006" key="4">
    <source>
        <dbReference type="Google" id="ProtNLM"/>
    </source>
</evidence>
<proteinExistence type="predicted"/>
<feature type="transmembrane region" description="Helical" evidence="1">
    <location>
        <begin position="173"/>
        <end position="193"/>
    </location>
</feature>
<protein>
    <recommendedName>
        <fullName evidence="4">RING-type domain-containing protein</fullName>
    </recommendedName>
</protein>
<evidence type="ECO:0000313" key="2">
    <source>
        <dbReference type="EMBL" id="KAF2635248.1"/>
    </source>
</evidence>
<keyword evidence="1" id="KW-0472">Membrane</keyword>
<evidence type="ECO:0000313" key="3">
    <source>
        <dbReference type="Proteomes" id="UP000799753"/>
    </source>
</evidence>
<evidence type="ECO:0000256" key="1">
    <source>
        <dbReference type="SAM" id="Phobius"/>
    </source>
</evidence>
<dbReference type="OrthoDB" id="3800373at2759"/>
<organism evidence="2 3">
    <name type="scientific">Massarina eburnea CBS 473.64</name>
    <dbReference type="NCBI Taxonomy" id="1395130"/>
    <lineage>
        <taxon>Eukaryota</taxon>
        <taxon>Fungi</taxon>
        <taxon>Dikarya</taxon>
        <taxon>Ascomycota</taxon>
        <taxon>Pezizomycotina</taxon>
        <taxon>Dothideomycetes</taxon>
        <taxon>Pleosporomycetidae</taxon>
        <taxon>Pleosporales</taxon>
        <taxon>Massarineae</taxon>
        <taxon>Massarinaceae</taxon>
        <taxon>Massarina</taxon>
    </lineage>
</organism>
<dbReference type="SUPFAM" id="SSF57850">
    <property type="entry name" value="RING/U-box"/>
    <property type="match status" value="1"/>
</dbReference>
<keyword evidence="1" id="KW-0812">Transmembrane</keyword>
<name>A0A6A6RMB4_9PLEO</name>
<dbReference type="EMBL" id="MU006809">
    <property type="protein sequence ID" value="KAF2635248.1"/>
    <property type="molecule type" value="Genomic_DNA"/>
</dbReference>
<sequence>MNYPTLPEYKPKAPTLSSVLLSGIEAYEYDFIIMESGEECTFCLEQYAINIPNQCRAIRLRECGHIVGDICFRNWVERQPGRCLNWNHKLAQKRYTMSGPISKNTQEEFDFFADVDVSLTWDINDGEASYFTPIQRKFFPEAARKEVEYRLMLANNRLTVEGHRYLQWSISHIAPIFLTIRITGLLSVCTMMAHATRLGAFNLRYALEYLVQVFPILGHWCFVRTLSILPDTAVTNFFGMRGAWLQFLFFTWFWLLMAKYALTIIEAGRQYHRIGNQLLDIALERNYGGEGPPIPTPNPPSVSLPNANMYQGTPVREEPVELDFSDVLLEAWSRL</sequence>
<gene>
    <name evidence="2" type="ORF">P280DRAFT_484817</name>
</gene>
<keyword evidence="1" id="KW-1133">Transmembrane helix</keyword>
<keyword evidence="3" id="KW-1185">Reference proteome</keyword>
<feature type="transmembrane region" description="Helical" evidence="1">
    <location>
        <begin position="243"/>
        <end position="262"/>
    </location>
</feature>
<feature type="transmembrane region" description="Helical" evidence="1">
    <location>
        <begin position="205"/>
        <end position="223"/>
    </location>
</feature>